<proteinExistence type="predicted"/>
<dbReference type="KEGG" id="dpg:DESPIGER_0442"/>
<keyword evidence="3" id="KW-1185">Reference proteome</keyword>
<dbReference type="RefSeq" id="WP_072332513.1">
    <property type="nucleotide sequence ID" value="NZ_CAMMAI010000011.1"/>
</dbReference>
<organism evidence="2 3">
    <name type="scientific">Desulfovibrio piger</name>
    <dbReference type="NCBI Taxonomy" id="901"/>
    <lineage>
        <taxon>Bacteria</taxon>
        <taxon>Pseudomonadati</taxon>
        <taxon>Thermodesulfobacteriota</taxon>
        <taxon>Desulfovibrionia</taxon>
        <taxon>Desulfovibrionales</taxon>
        <taxon>Desulfovibrionaceae</taxon>
        <taxon>Desulfovibrio</taxon>
    </lineage>
</organism>
<keyword evidence="1" id="KW-0472">Membrane</keyword>
<protein>
    <submittedName>
        <fullName evidence="2">Uncharacterized protein</fullName>
    </submittedName>
</protein>
<keyword evidence="1" id="KW-0812">Transmembrane</keyword>
<name>A0A1K1LC80_9BACT</name>
<evidence type="ECO:0000313" key="2">
    <source>
        <dbReference type="EMBL" id="SFV72332.1"/>
    </source>
</evidence>
<gene>
    <name evidence="2" type="ORF">DESPIGER_0442</name>
</gene>
<evidence type="ECO:0000256" key="1">
    <source>
        <dbReference type="SAM" id="Phobius"/>
    </source>
</evidence>
<dbReference type="EMBL" id="LT630450">
    <property type="protein sequence ID" value="SFV72332.1"/>
    <property type="molecule type" value="Genomic_DNA"/>
</dbReference>
<dbReference type="OrthoDB" id="5453268at2"/>
<sequence length="133" mass="15063">MGNELNAALTAALPLIESLFALGVPGILLFLASIPAMAVALVFILDYRHGKRIERVLAAYRKDTQEALRTISEKHEAILQEVSEKHEETAEFYRKNVTLVKNYERMNDTLQTLVVNNTRAMEHLSTIIEARNR</sequence>
<reference evidence="3" key="1">
    <citation type="submission" date="2016-10" db="EMBL/GenBank/DDBJ databases">
        <authorList>
            <person name="Wegmann U."/>
        </authorList>
    </citation>
    <scope>NUCLEOTIDE SEQUENCE [LARGE SCALE GENOMIC DNA]</scope>
</reference>
<dbReference type="Proteomes" id="UP000186323">
    <property type="component" value="Chromosome I"/>
</dbReference>
<feature type="transmembrane region" description="Helical" evidence="1">
    <location>
        <begin position="20"/>
        <end position="45"/>
    </location>
</feature>
<keyword evidence="1" id="KW-1133">Transmembrane helix</keyword>
<evidence type="ECO:0000313" key="3">
    <source>
        <dbReference type="Proteomes" id="UP000186323"/>
    </source>
</evidence>
<dbReference type="AlphaFoldDB" id="A0A1K1LC80"/>
<accession>A0A1K1LC80</accession>